<comment type="similarity">
    <text evidence="1">Belongs to the CNPPD1 family.</text>
</comment>
<reference evidence="4" key="1">
    <citation type="submission" date="2021-12" db="EMBL/GenBank/DDBJ databases">
        <authorList>
            <person name="King R."/>
        </authorList>
    </citation>
    <scope>NUCLEOTIDE SEQUENCE</scope>
</reference>
<dbReference type="Proteomes" id="UP001153292">
    <property type="component" value="Chromosome 6"/>
</dbReference>
<accession>A0ABN8L833</accession>
<keyword evidence="5" id="KW-1185">Reference proteome</keyword>
<organism evidence="4 5">
    <name type="scientific">Chilo suppressalis</name>
    <name type="common">Asiatic rice borer moth</name>
    <dbReference type="NCBI Taxonomy" id="168631"/>
    <lineage>
        <taxon>Eukaryota</taxon>
        <taxon>Metazoa</taxon>
        <taxon>Ecdysozoa</taxon>
        <taxon>Arthropoda</taxon>
        <taxon>Hexapoda</taxon>
        <taxon>Insecta</taxon>
        <taxon>Pterygota</taxon>
        <taxon>Neoptera</taxon>
        <taxon>Endopterygota</taxon>
        <taxon>Lepidoptera</taxon>
        <taxon>Glossata</taxon>
        <taxon>Ditrysia</taxon>
        <taxon>Pyraloidea</taxon>
        <taxon>Crambidae</taxon>
        <taxon>Crambinae</taxon>
        <taxon>Chilo</taxon>
    </lineage>
</organism>
<keyword evidence="3" id="KW-0812">Transmembrane</keyword>
<evidence type="ECO:0000313" key="5">
    <source>
        <dbReference type="Proteomes" id="UP001153292"/>
    </source>
</evidence>
<name>A0ABN8L833_CHISP</name>
<evidence type="ECO:0000313" key="4">
    <source>
        <dbReference type="EMBL" id="CAH2990955.1"/>
    </source>
</evidence>
<evidence type="ECO:0000256" key="3">
    <source>
        <dbReference type="SAM" id="Phobius"/>
    </source>
</evidence>
<dbReference type="Pfam" id="PF08613">
    <property type="entry name" value="Cyclin"/>
    <property type="match status" value="1"/>
</dbReference>
<dbReference type="Gene3D" id="1.10.472.10">
    <property type="entry name" value="Cyclin-like"/>
    <property type="match status" value="1"/>
</dbReference>
<dbReference type="PANTHER" id="PTHR15615:SF108">
    <property type="entry name" value="PROTEIN CNPPD1"/>
    <property type="match status" value="1"/>
</dbReference>
<proteinExistence type="inferred from homology"/>
<evidence type="ECO:0000256" key="1">
    <source>
        <dbReference type="ARBA" id="ARBA00038508"/>
    </source>
</evidence>
<dbReference type="EMBL" id="OU963899">
    <property type="protein sequence ID" value="CAH2990955.1"/>
    <property type="molecule type" value="Genomic_DNA"/>
</dbReference>
<gene>
    <name evidence="4" type="ORF">CHILSU_LOCUS10100</name>
</gene>
<feature type="transmembrane region" description="Helical" evidence="3">
    <location>
        <begin position="246"/>
        <end position="271"/>
    </location>
</feature>
<sequence length="450" mass="50584">MSNISKRRKEGSKAKIKSMGDHKEFLKRITKTLYYGELPILPCLSLPVTEISCEVWSVPQRGRSLRRLHADAAARYRYIDECVCAEISCEVWSVPQRGRSLRRLHADAAARLARGACVSPCALVLAILYLERLHHKNPDYIAATAPADLFLVSLMVGNKFLQDDGEDDEVICSEWAASGNIELDHLKKLELEFLNAIDWKVFVSENSFEEGLRWLERHVALKQAKLRGFFTYTDLVAAGAPCLFEAVAGLALALAALASALAILTPALLLARHFASHSNTLDRHTTADTLTSLNITLDPTTQNLVLDPTTQNLVLDPTTQNLVLGTTTQNLVLEDNAADRLRCCTTWTTYQESVSEELPRIRNWFDGLVLYDWTSFEPWWSRTSVLNWLYQSSLVDPMQRWLERLDGEVAKQPTLGGCRVSPGVKPRPHCVRQWLDLSKLNTLVTLVSDR</sequence>
<keyword evidence="3" id="KW-1133">Transmembrane helix</keyword>
<dbReference type="CDD" id="cd20557">
    <property type="entry name" value="CYCLIN_ScPCL1-like"/>
    <property type="match status" value="1"/>
</dbReference>
<dbReference type="InterPro" id="IPR013922">
    <property type="entry name" value="Cyclin_PHO80-like"/>
</dbReference>
<protein>
    <recommendedName>
        <fullName evidence="2">Protein CNPPD1</fullName>
    </recommendedName>
</protein>
<dbReference type="PANTHER" id="PTHR15615">
    <property type="match status" value="1"/>
</dbReference>
<keyword evidence="3" id="KW-0472">Membrane</keyword>
<evidence type="ECO:0000256" key="2">
    <source>
        <dbReference type="ARBA" id="ARBA00040808"/>
    </source>
</evidence>